<keyword evidence="4" id="KW-1185">Reference proteome</keyword>
<feature type="region of interest" description="Disordered" evidence="1">
    <location>
        <begin position="150"/>
        <end position="379"/>
    </location>
</feature>
<proteinExistence type="predicted"/>
<protein>
    <recommendedName>
        <fullName evidence="2">Melanoma associated antigen N-terminal domain-containing protein</fullName>
    </recommendedName>
</protein>
<feature type="compositionally biased region" description="Gly residues" evidence="1">
    <location>
        <begin position="308"/>
        <end position="327"/>
    </location>
</feature>
<dbReference type="EMBL" id="JAIQCJ010000567">
    <property type="protein sequence ID" value="KAJ8795489.1"/>
    <property type="molecule type" value="Genomic_DNA"/>
</dbReference>
<reference evidence="3 4" key="1">
    <citation type="submission" date="2022-11" db="EMBL/GenBank/DDBJ databases">
        <title>Whole genome sequence of Eschrichtius robustus ER-17-0199.</title>
        <authorList>
            <person name="Bruniche-Olsen A."/>
            <person name="Black A.N."/>
            <person name="Fields C.J."/>
            <person name="Walden K."/>
            <person name="Dewoody J.A."/>
        </authorList>
    </citation>
    <scope>NUCLEOTIDE SEQUENCE [LARGE SCALE GENOMIC DNA]</scope>
    <source>
        <strain evidence="3">ER-17-0199</strain>
        <tissue evidence="3">Blubber</tissue>
    </source>
</reference>
<feature type="region of interest" description="Disordered" evidence="1">
    <location>
        <begin position="1"/>
        <end position="50"/>
    </location>
</feature>
<feature type="region of interest" description="Disordered" evidence="1">
    <location>
        <begin position="74"/>
        <end position="109"/>
    </location>
</feature>
<comment type="caution">
    <text evidence="3">The sequence shown here is derived from an EMBL/GenBank/DDBJ whole genome shotgun (WGS) entry which is preliminary data.</text>
</comment>
<organism evidence="3 4">
    <name type="scientific">Eschrichtius robustus</name>
    <name type="common">California gray whale</name>
    <name type="synonym">Eschrichtius gibbosus</name>
    <dbReference type="NCBI Taxonomy" id="9764"/>
    <lineage>
        <taxon>Eukaryota</taxon>
        <taxon>Metazoa</taxon>
        <taxon>Chordata</taxon>
        <taxon>Craniata</taxon>
        <taxon>Vertebrata</taxon>
        <taxon>Euteleostomi</taxon>
        <taxon>Mammalia</taxon>
        <taxon>Eutheria</taxon>
        <taxon>Laurasiatheria</taxon>
        <taxon>Artiodactyla</taxon>
        <taxon>Whippomorpha</taxon>
        <taxon>Cetacea</taxon>
        <taxon>Mysticeti</taxon>
        <taxon>Eschrichtiidae</taxon>
        <taxon>Eschrichtius</taxon>
    </lineage>
</organism>
<feature type="compositionally biased region" description="Pro residues" evidence="1">
    <location>
        <begin position="90"/>
        <end position="104"/>
    </location>
</feature>
<evidence type="ECO:0000313" key="3">
    <source>
        <dbReference type="EMBL" id="KAJ8795489.1"/>
    </source>
</evidence>
<dbReference type="InterPro" id="IPR021072">
    <property type="entry name" value="MAGE_N"/>
</dbReference>
<evidence type="ECO:0000256" key="1">
    <source>
        <dbReference type="SAM" id="MobiDB-lite"/>
    </source>
</evidence>
<sequence length="379" mass="39344">MLGRGDPAWEDGIGASREHICSAAGGAPEPPGVKVSHSQQRELSQALQGVKVETEPTAIVPAQMDPTAFACPLLAGDRPPRRSAPVRPEGTPPGEPCPWSPPVTPAQTPVGGPTPVIRPLVEMSELRQPEADLQAPVQAQGPVEAQLFGAEGEEAASPSPSSSSSSYPVLFQVTLEEGTDAGEPSPPQSPSPTAMAATPPLQEPPQILEGSERWQTPRDPGGSEGGERLEGLWAGGIRARKPRAGAAGRGWERQALDVTRACACPTEGSRDPAEKDPHGATQTHCRGLAGTWEGGGPGRRQLLRDPGGEGGPEEGGSRQGHTGGPAQGGPSLRAPSEEPPTASTEIRSLRGHVPTGGTDLKECSVSHFRSTKTREQARI</sequence>
<gene>
    <name evidence="3" type="ORF">J1605_018270</name>
</gene>
<dbReference type="Proteomes" id="UP001159641">
    <property type="component" value="Unassembled WGS sequence"/>
</dbReference>
<dbReference type="SMART" id="SM01392">
    <property type="entry name" value="MAGE_N"/>
    <property type="match status" value="1"/>
</dbReference>
<dbReference type="Pfam" id="PF12440">
    <property type="entry name" value="MAGE_N"/>
    <property type="match status" value="1"/>
</dbReference>
<feature type="compositionally biased region" description="Low complexity" evidence="1">
    <location>
        <begin position="157"/>
        <end position="166"/>
    </location>
</feature>
<dbReference type="AlphaFoldDB" id="A0AB34HVT5"/>
<accession>A0AB34HVT5</accession>
<feature type="domain" description="Melanoma associated antigen N-terminal" evidence="2">
    <location>
        <begin position="120"/>
        <end position="278"/>
    </location>
</feature>
<evidence type="ECO:0000313" key="4">
    <source>
        <dbReference type="Proteomes" id="UP001159641"/>
    </source>
</evidence>
<feature type="compositionally biased region" description="Polar residues" evidence="1">
    <location>
        <begin position="36"/>
        <end position="47"/>
    </location>
</feature>
<feature type="compositionally biased region" description="Basic and acidic residues" evidence="1">
    <location>
        <begin position="268"/>
        <end position="278"/>
    </location>
</feature>
<name>A0AB34HVT5_ESCRO</name>
<feature type="compositionally biased region" description="Low complexity" evidence="1">
    <location>
        <begin position="191"/>
        <end position="200"/>
    </location>
</feature>
<evidence type="ECO:0000259" key="2">
    <source>
        <dbReference type="SMART" id="SM01392"/>
    </source>
</evidence>